<sequence length="151" mass="16930">MNTNTDASTPVALYSKSIEVRWADCDANKHMRHSAYADLFAHTRLGFLNHIGLTQTFMSEHALGPVLFREETLYQREAHVGELLTIVIEAVEPTEFSKSIQIAQRLYKENGELSATHYCTFAWMDLTARKIIALPEQIAAFISTVPSAEAS</sequence>
<dbReference type="SUPFAM" id="SSF54637">
    <property type="entry name" value="Thioesterase/thiol ester dehydrase-isomerase"/>
    <property type="match status" value="1"/>
</dbReference>
<accession>A0A5S9NQA8</accession>
<evidence type="ECO:0000313" key="2">
    <source>
        <dbReference type="Proteomes" id="UP000441399"/>
    </source>
</evidence>
<gene>
    <name evidence="1" type="ORF">OPDIPICF_03839</name>
</gene>
<dbReference type="Proteomes" id="UP000441399">
    <property type="component" value="Unassembled WGS sequence"/>
</dbReference>
<dbReference type="Pfam" id="PF13279">
    <property type="entry name" value="4HBT_2"/>
    <property type="match status" value="1"/>
</dbReference>
<protein>
    <recommendedName>
        <fullName evidence="3">Thioesterase</fullName>
    </recommendedName>
</protein>
<name>A0A5S9NQA8_9GAMM</name>
<dbReference type="EMBL" id="CACSIO010000002">
    <property type="protein sequence ID" value="CAA0092602.1"/>
    <property type="molecule type" value="Genomic_DNA"/>
</dbReference>
<dbReference type="AlphaFoldDB" id="A0A5S9NQA8"/>
<organism evidence="1 2">
    <name type="scientific">BD1-7 clade bacterium</name>
    <dbReference type="NCBI Taxonomy" id="2029982"/>
    <lineage>
        <taxon>Bacteria</taxon>
        <taxon>Pseudomonadati</taxon>
        <taxon>Pseudomonadota</taxon>
        <taxon>Gammaproteobacteria</taxon>
        <taxon>Cellvibrionales</taxon>
        <taxon>Spongiibacteraceae</taxon>
        <taxon>BD1-7 clade</taxon>
    </lineage>
</organism>
<dbReference type="CDD" id="cd00586">
    <property type="entry name" value="4HBT"/>
    <property type="match status" value="1"/>
</dbReference>
<keyword evidence="2" id="KW-1185">Reference proteome</keyword>
<reference evidence="1 2" key="1">
    <citation type="submission" date="2019-11" db="EMBL/GenBank/DDBJ databases">
        <authorList>
            <person name="Holert J."/>
        </authorList>
    </citation>
    <scope>NUCLEOTIDE SEQUENCE [LARGE SCALE GENOMIC DNA]</scope>
    <source>
        <strain evidence="1">SB11_3</strain>
    </source>
</reference>
<dbReference type="InterPro" id="IPR029069">
    <property type="entry name" value="HotDog_dom_sf"/>
</dbReference>
<dbReference type="Gene3D" id="3.10.129.10">
    <property type="entry name" value="Hotdog Thioesterase"/>
    <property type="match status" value="1"/>
</dbReference>
<dbReference type="OrthoDB" id="9799036at2"/>
<evidence type="ECO:0008006" key="3">
    <source>
        <dbReference type="Google" id="ProtNLM"/>
    </source>
</evidence>
<proteinExistence type="predicted"/>
<evidence type="ECO:0000313" key="1">
    <source>
        <dbReference type="EMBL" id="CAA0092602.1"/>
    </source>
</evidence>